<dbReference type="PANTHER" id="PTHR42722:SF1">
    <property type="entry name" value="VALINE DEHYDROGENASE"/>
    <property type="match status" value="1"/>
</dbReference>
<dbReference type="PANTHER" id="PTHR42722">
    <property type="entry name" value="LEUCINE DEHYDROGENASE"/>
    <property type="match status" value="1"/>
</dbReference>
<keyword evidence="4 10" id="KW-0520">NAD</keyword>
<evidence type="ECO:0000313" key="15">
    <source>
        <dbReference type="Proteomes" id="UP000435910"/>
    </source>
</evidence>
<dbReference type="EC" id="1.4.1.9" evidence="7"/>
<sequence>MELFRYMEQYDYEQLVFCQDKQSGLKAIIAIHDTTLGPALGGTRMWTYESEEAAIEDALRLARGMTYKNAAAGLNLGGGKTVIIGDPRKDKNEEMFRAFGRYIQGLNGRYITAEDVGTTVEDMDIIHDETDFVTGISPAFGSSGNPSPVTAYGVYKGMKAAAKAAFGTDSLEGKTVAVQGVGNVAYNLCRHLHEEGAKLIVTDINKEAVERAVAEFGARAVDPDDIYSQECDIYAPCALGATINDDTIPQLKAKVIAGAANNQLKETRHGDQIHDMGIVYAPDYVINAGGVINVADELYGYNSERALKKVEGIYGNIERVLEISKRDRIPTYLAADRLAEERIERMRQSRSQFLQNGHHILSRR</sequence>
<evidence type="ECO:0000256" key="5">
    <source>
        <dbReference type="ARBA" id="ARBA00052302"/>
    </source>
</evidence>
<accession>A0A1Y0YH36</accession>
<dbReference type="GO" id="GO:0050049">
    <property type="term" value="F:L-leucine dehydrogenase activity"/>
    <property type="evidence" value="ECO:0007669"/>
    <property type="project" value="UniProtKB-EC"/>
</dbReference>
<keyword evidence="2" id="KW-0101">Branched-chain amino acid catabolism</keyword>
<comment type="pathway">
    <text evidence="6">Amino-acid degradation; L-leucine degradation; 4-methyl-2-oxopentanoate from L-leucine (dehydrogenase route): step 1/1.</text>
</comment>
<dbReference type="SUPFAM" id="SSF51735">
    <property type="entry name" value="NAD(P)-binding Rossmann-fold domains"/>
    <property type="match status" value="1"/>
</dbReference>
<dbReference type="FunFam" id="3.40.50.720:FF:000196">
    <property type="entry name" value="Leucine dehydrogenase"/>
    <property type="match status" value="1"/>
</dbReference>
<dbReference type="InterPro" id="IPR046346">
    <property type="entry name" value="Aminoacid_DH-like_N_sf"/>
</dbReference>
<comment type="catalytic activity">
    <reaction evidence="5">
        <text>L-leucine + NAD(+) + H2O = 4-methyl-2-oxopentanoate + NH4(+) + NADH + H(+)</text>
        <dbReference type="Rhea" id="RHEA:12220"/>
        <dbReference type="ChEBI" id="CHEBI:15377"/>
        <dbReference type="ChEBI" id="CHEBI:15378"/>
        <dbReference type="ChEBI" id="CHEBI:17865"/>
        <dbReference type="ChEBI" id="CHEBI:28938"/>
        <dbReference type="ChEBI" id="CHEBI:57427"/>
        <dbReference type="ChEBI" id="CHEBI:57540"/>
        <dbReference type="ChEBI" id="CHEBI:57945"/>
        <dbReference type="EC" id="1.4.1.9"/>
    </reaction>
</comment>
<dbReference type="OMA" id="TYVADMD"/>
<keyword evidence="10" id="KW-0547">Nucleotide-binding</keyword>
<dbReference type="SMR" id="A0A1Y0YH36"/>
<dbReference type="Gene3D" id="3.40.50.10860">
    <property type="entry name" value="Leucine Dehydrogenase, chain A, domain 1"/>
    <property type="match status" value="1"/>
</dbReference>
<dbReference type="InterPro" id="IPR036291">
    <property type="entry name" value="NAD(P)-bd_dom_sf"/>
</dbReference>
<evidence type="ECO:0000256" key="11">
    <source>
        <dbReference type="RuleBase" id="RU004417"/>
    </source>
</evidence>
<evidence type="ECO:0000256" key="9">
    <source>
        <dbReference type="PIRSR" id="PIRSR000188-1"/>
    </source>
</evidence>
<dbReference type="InterPro" id="IPR006096">
    <property type="entry name" value="Glu/Leu/Phe/Val/Trp_DH_C"/>
</dbReference>
<evidence type="ECO:0000313" key="13">
    <source>
        <dbReference type="EMBL" id="QPR70743.1"/>
    </source>
</evidence>
<dbReference type="GeneID" id="76972619"/>
<dbReference type="FunFam" id="3.40.50.10860:FF:000010">
    <property type="entry name" value="Leucine dehydrogenase"/>
    <property type="match status" value="1"/>
</dbReference>
<dbReference type="InterPro" id="IPR006095">
    <property type="entry name" value="Glu/Leu/Phe/Val/Trp_DH"/>
</dbReference>
<dbReference type="RefSeq" id="WP_003183340.1">
    <property type="nucleotide sequence ID" value="NZ_BOQU01000004.1"/>
</dbReference>
<evidence type="ECO:0000256" key="7">
    <source>
        <dbReference type="ARBA" id="ARBA00066575"/>
    </source>
</evidence>
<dbReference type="PRINTS" id="PR00082">
    <property type="entry name" value="GLFDHDRGNASE"/>
</dbReference>
<dbReference type="PROSITE" id="PS00074">
    <property type="entry name" value="GLFV_DEHYDROGENASE"/>
    <property type="match status" value="1"/>
</dbReference>
<evidence type="ECO:0000256" key="10">
    <source>
        <dbReference type="PIRSR" id="PIRSR000188-2"/>
    </source>
</evidence>
<keyword evidence="3 11" id="KW-0560">Oxidoreductase</keyword>
<gene>
    <name evidence="14" type="ORF">CHCC16736_2435</name>
    <name evidence="13" type="ORF">I6G80_12835</name>
</gene>
<dbReference type="InterPro" id="IPR016211">
    <property type="entry name" value="Glu/Phe/Leu/Val/Trp_DH_bac/arc"/>
</dbReference>
<dbReference type="CDD" id="cd01075">
    <property type="entry name" value="NAD_bind_Leu_Phe_Val_DH"/>
    <property type="match status" value="1"/>
</dbReference>
<proteinExistence type="inferred from homology"/>
<organism evidence="14 15">
    <name type="scientific">Bacillus licheniformis</name>
    <dbReference type="NCBI Taxonomy" id="1402"/>
    <lineage>
        <taxon>Bacteria</taxon>
        <taxon>Bacillati</taxon>
        <taxon>Bacillota</taxon>
        <taxon>Bacilli</taxon>
        <taxon>Bacillales</taxon>
        <taxon>Bacillaceae</taxon>
        <taxon>Bacillus</taxon>
    </lineage>
</organism>
<dbReference type="Proteomes" id="UP000435910">
    <property type="component" value="Unassembled WGS sequence"/>
</dbReference>
<protein>
    <recommendedName>
        <fullName evidence="8">Leucine dehydrogenase</fullName>
        <ecNumber evidence="7">1.4.1.9</ecNumber>
    </recommendedName>
</protein>
<dbReference type="InterPro" id="IPR006097">
    <property type="entry name" value="Glu/Leu/Phe/Val/Trp_DH_dimer"/>
</dbReference>
<reference evidence="13 16" key="2">
    <citation type="submission" date="2020-12" db="EMBL/GenBank/DDBJ databases">
        <title>FDA dAtabase for Regulatory Grade micrObial Sequences (FDA-ARGOS): Supporting development and validation of Infectious Disease Dx tests.</title>
        <authorList>
            <person name="Nelson B."/>
            <person name="Plummer A."/>
            <person name="Tallon L."/>
            <person name="Sadzewicz L."/>
            <person name="Zhao X."/>
            <person name="Boylan J."/>
            <person name="Ott S."/>
            <person name="Bowen H."/>
            <person name="Vavikolanu K."/>
            <person name="Mehta A."/>
            <person name="Aluvathingal J."/>
            <person name="Nadendla S."/>
            <person name="Myers T."/>
            <person name="Yan Y."/>
            <person name="Sichtig H."/>
        </authorList>
    </citation>
    <scope>NUCLEOTIDE SEQUENCE [LARGE SCALE GENOMIC DNA]</scope>
    <source>
        <strain evidence="13 16">FDAARGOS_923</strain>
    </source>
</reference>
<dbReference type="Proteomes" id="UP000595038">
    <property type="component" value="Chromosome"/>
</dbReference>
<evidence type="ECO:0000256" key="4">
    <source>
        <dbReference type="ARBA" id="ARBA00023027"/>
    </source>
</evidence>
<evidence type="ECO:0000256" key="8">
    <source>
        <dbReference type="ARBA" id="ARBA00068708"/>
    </source>
</evidence>
<feature type="binding site" evidence="10">
    <location>
        <begin position="180"/>
        <end position="185"/>
    </location>
    <ligand>
        <name>NAD(+)</name>
        <dbReference type="ChEBI" id="CHEBI:57540"/>
    </ligand>
</feature>
<dbReference type="GO" id="GO:0009083">
    <property type="term" value="P:branched-chain amino acid catabolic process"/>
    <property type="evidence" value="ECO:0007669"/>
    <property type="project" value="UniProtKB-KW"/>
</dbReference>
<dbReference type="Pfam" id="PF02812">
    <property type="entry name" value="ELFV_dehydrog_N"/>
    <property type="match status" value="1"/>
</dbReference>
<feature type="domain" description="Glutamate/phenylalanine/leucine/valine/L-tryptophan dehydrogenase C-terminal" evidence="12">
    <location>
        <begin position="144"/>
        <end position="351"/>
    </location>
</feature>
<feature type="active site" description="Proton donor/acceptor" evidence="9">
    <location>
        <position position="80"/>
    </location>
</feature>
<dbReference type="GO" id="GO:0000166">
    <property type="term" value="F:nucleotide binding"/>
    <property type="evidence" value="ECO:0007669"/>
    <property type="project" value="UniProtKB-KW"/>
</dbReference>
<dbReference type="InterPro" id="IPR033524">
    <property type="entry name" value="Glu/Leu/Phe/Val_DH_AS"/>
</dbReference>
<dbReference type="PIRSF" id="PIRSF000188">
    <property type="entry name" value="Phe_leu_dh"/>
    <property type="match status" value="1"/>
</dbReference>
<dbReference type="Pfam" id="PF00208">
    <property type="entry name" value="ELFV_dehydrog"/>
    <property type="match status" value="2"/>
</dbReference>
<dbReference type="EMBL" id="CP065647">
    <property type="protein sequence ID" value="QPR70743.1"/>
    <property type="molecule type" value="Genomic_DNA"/>
</dbReference>
<evidence type="ECO:0000256" key="2">
    <source>
        <dbReference type="ARBA" id="ARBA00022456"/>
    </source>
</evidence>
<evidence type="ECO:0000256" key="3">
    <source>
        <dbReference type="ARBA" id="ARBA00023002"/>
    </source>
</evidence>
<dbReference type="SUPFAM" id="SSF53223">
    <property type="entry name" value="Aminoacid dehydrogenase-like, N-terminal domain"/>
    <property type="match status" value="1"/>
</dbReference>
<comment type="similarity">
    <text evidence="1 11">Belongs to the Glu/Leu/Phe/Val dehydrogenases family.</text>
</comment>
<evidence type="ECO:0000256" key="1">
    <source>
        <dbReference type="ARBA" id="ARBA00006382"/>
    </source>
</evidence>
<evidence type="ECO:0000256" key="6">
    <source>
        <dbReference type="ARBA" id="ARBA00060585"/>
    </source>
</evidence>
<dbReference type="Gene3D" id="3.40.50.720">
    <property type="entry name" value="NAD(P)-binding Rossmann-like Domain"/>
    <property type="match status" value="1"/>
</dbReference>
<evidence type="ECO:0000313" key="14">
    <source>
        <dbReference type="EMBL" id="TWL32047.1"/>
    </source>
</evidence>
<evidence type="ECO:0000313" key="16">
    <source>
        <dbReference type="Proteomes" id="UP000595038"/>
    </source>
</evidence>
<dbReference type="SMART" id="SM00839">
    <property type="entry name" value="ELFV_dehydrog"/>
    <property type="match status" value="1"/>
</dbReference>
<evidence type="ECO:0000259" key="12">
    <source>
        <dbReference type="SMART" id="SM00839"/>
    </source>
</evidence>
<name>A0A1Y0YH36_BACLI</name>
<reference evidence="14 15" key="1">
    <citation type="submission" date="2019-06" db="EMBL/GenBank/DDBJ databases">
        <title>Genome sequence analysis of &gt;100 Bacillus licheniformis strains suggests intrinsic resistance to this species.</title>
        <authorList>
            <person name="Wels M."/>
            <person name="Siezen R.J."/>
            <person name="Johansen E."/>
            <person name="Stuer-Lauridsen B."/>
            <person name="Bjerre K."/>
            <person name="Nielsen B.K.K."/>
        </authorList>
    </citation>
    <scope>NUCLEOTIDE SEQUENCE [LARGE SCALE GENOMIC DNA]</scope>
    <source>
        <strain evidence="14 15">BAC-16736</strain>
    </source>
</reference>
<dbReference type="AlphaFoldDB" id="A0A1Y0YH36"/>
<dbReference type="EMBL" id="NILC01000009">
    <property type="protein sequence ID" value="TWL32047.1"/>
    <property type="molecule type" value="Genomic_DNA"/>
</dbReference>